<keyword evidence="3" id="KW-0547">Nucleotide-binding</keyword>
<dbReference type="Gene3D" id="3.40.50.300">
    <property type="entry name" value="P-loop containing nucleotide triphosphate hydrolases"/>
    <property type="match status" value="1"/>
</dbReference>
<dbReference type="Gene3D" id="1.20.1560.10">
    <property type="entry name" value="ABC transporter type 1, transmembrane domain"/>
    <property type="match status" value="1"/>
</dbReference>
<evidence type="ECO:0000259" key="10">
    <source>
        <dbReference type="PROSITE" id="PS50929"/>
    </source>
</evidence>
<dbReference type="EMBL" id="FPAJ01000006">
    <property type="protein sequence ID" value="SFT11143.1"/>
    <property type="molecule type" value="Genomic_DNA"/>
</dbReference>
<dbReference type="SMART" id="SM00382">
    <property type="entry name" value="AAA"/>
    <property type="match status" value="1"/>
</dbReference>
<dbReference type="PANTHER" id="PTHR24221:SF248">
    <property type="entry name" value="ABC TRANSPORTER TRANSMEMBRANE REGION"/>
    <property type="match status" value="1"/>
</dbReference>
<reference evidence="12" key="1">
    <citation type="submission" date="2016-10" db="EMBL/GenBank/DDBJ databases">
        <authorList>
            <person name="Varghese N."/>
            <person name="Submissions S."/>
        </authorList>
    </citation>
    <scope>NUCLEOTIDE SEQUENCE [LARGE SCALE GENOMIC DNA]</scope>
    <source>
        <strain evidence="12">DSM 23422</strain>
    </source>
</reference>
<dbReference type="Pfam" id="PF00005">
    <property type="entry name" value="ABC_tran"/>
    <property type="match status" value="1"/>
</dbReference>
<dbReference type="SUPFAM" id="SSF90123">
    <property type="entry name" value="ABC transporter transmembrane region"/>
    <property type="match status" value="1"/>
</dbReference>
<feature type="transmembrane region" description="Helical" evidence="8">
    <location>
        <begin position="157"/>
        <end position="177"/>
    </location>
</feature>
<feature type="region of interest" description="Disordered" evidence="7">
    <location>
        <begin position="558"/>
        <end position="580"/>
    </location>
</feature>
<dbReference type="GO" id="GO:0005886">
    <property type="term" value="C:plasma membrane"/>
    <property type="evidence" value="ECO:0007669"/>
    <property type="project" value="UniProtKB-SubCell"/>
</dbReference>
<dbReference type="AlphaFoldDB" id="A0A1I6VBN5"/>
<dbReference type="Proteomes" id="UP000199239">
    <property type="component" value="Unassembled WGS sequence"/>
</dbReference>
<gene>
    <name evidence="11" type="ORF">SAMN04488040_3200</name>
</gene>
<comment type="subcellular location">
    <subcellularLocation>
        <location evidence="1">Cell membrane</location>
        <topology evidence="1">Multi-pass membrane protein</topology>
    </subcellularLocation>
</comment>
<feature type="compositionally biased region" description="Polar residues" evidence="7">
    <location>
        <begin position="568"/>
        <end position="580"/>
    </location>
</feature>
<protein>
    <submittedName>
        <fullName evidence="11">ATP-binding cassette, subfamily C</fullName>
    </submittedName>
</protein>
<dbReference type="GO" id="GO:0016887">
    <property type="term" value="F:ATP hydrolysis activity"/>
    <property type="evidence" value="ECO:0007669"/>
    <property type="project" value="InterPro"/>
</dbReference>
<dbReference type="PROSITE" id="PS50893">
    <property type="entry name" value="ABC_TRANSPORTER_2"/>
    <property type="match status" value="1"/>
</dbReference>
<proteinExistence type="predicted"/>
<dbReference type="PANTHER" id="PTHR24221">
    <property type="entry name" value="ATP-BINDING CASSETTE SUB-FAMILY B"/>
    <property type="match status" value="1"/>
</dbReference>
<dbReference type="InterPro" id="IPR027417">
    <property type="entry name" value="P-loop_NTPase"/>
</dbReference>
<dbReference type="GO" id="GO:0030256">
    <property type="term" value="C:type I protein secretion system complex"/>
    <property type="evidence" value="ECO:0007669"/>
    <property type="project" value="InterPro"/>
</dbReference>
<dbReference type="STRING" id="394264.SAMN04488040_3200"/>
<evidence type="ECO:0000256" key="8">
    <source>
        <dbReference type="SAM" id="Phobius"/>
    </source>
</evidence>
<keyword evidence="2 8" id="KW-0812">Transmembrane</keyword>
<sequence>MAAVDASNKYAAALRRQKPGVGFVLILSGIISILMLTGSIYMLQVYDRVLSSGSVVTLTGLFVIVVILYLFFGVFDLLRQRILSRIGTRLECDLGRSGFLGQFQAKQGANNNATDPLRHLSGISQFLSGPTAGNLFDLPFVPVFLTVLFIVHPLLGFIVVGGAVVAGVSAWVASVIAGRWQAQRNQGAARQAEFTTEAVRNSEAVIAMGMENNLAAHWQKMQLASLKTHQKAAQGSEILASFSKTFRFLLQSSILTVGAVLVLREEISPGMIIASSVLSGRVLAPIDQAIGQWRAIAQTLYSHRALLEFFENTTVRNGTIELPKPSGRLTVKSLTKFAAGASASRQELLLQSVSFSLEPGDGLGVIGKSAAGKSILARLLVGAWQPDRGEVCLDGAGFDKWPAGAVGRHIGYLPQTVTLLPGTIAQNIARFDSDTTDADIVVAAQLANVHDLILRLPNGYATEVGGASGSPLSGGQIQRIALARAVIFKPALIVLDEPNAHLDGAGDTALEDTIKQLRAAGSTVVVMAHRPSAIAAVNKILVLDQGRMSKFGEKEKILGSAPRPQTPRLRQQLSNHVKQG</sequence>
<evidence type="ECO:0000256" key="7">
    <source>
        <dbReference type="SAM" id="MobiDB-lite"/>
    </source>
</evidence>
<dbReference type="InterPro" id="IPR017871">
    <property type="entry name" value="ABC_transporter-like_CS"/>
</dbReference>
<accession>A0A1I6VBN5</accession>
<name>A0A1I6VBN5_9RHOB</name>
<dbReference type="Pfam" id="PF00664">
    <property type="entry name" value="ABC_membrane"/>
    <property type="match status" value="1"/>
</dbReference>
<evidence type="ECO:0000256" key="5">
    <source>
        <dbReference type="ARBA" id="ARBA00022989"/>
    </source>
</evidence>
<dbReference type="InterPro" id="IPR036640">
    <property type="entry name" value="ABC1_TM_sf"/>
</dbReference>
<evidence type="ECO:0000256" key="4">
    <source>
        <dbReference type="ARBA" id="ARBA00022840"/>
    </source>
</evidence>
<feature type="domain" description="ABC transporter" evidence="9">
    <location>
        <begin position="329"/>
        <end position="570"/>
    </location>
</feature>
<dbReference type="InterPro" id="IPR003439">
    <property type="entry name" value="ABC_transporter-like_ATP-bd"/>
</dbReference>
<feature type="domain" description="ABC transmembrane type-1" evidence="10">
    <location>
        <begin position="23"/>
        <end position="298"/>
    </location>
</feature>
<dbReference type="PROSITE" id="PS50929">
    <property type="entry name" value="ABC_TM1F"/>
    <property type="match status" value="1"/>
</dbReference>
<dbReference type="NCBIfam" id="TIGR01842">
    <property type="entry name" value="type_I_sec_PrtD"/>
    <property type="match status" value="1"/>
</dbReference>
<evidence type="ECO:0000256" key="3">
    <source>
        <dbReference type="ARBA" id="ARBA00022741"/>
    </source>
</evidence>
<keyword evidence="12" id="KW-1185">Reference proteome</keyword>
<dbReference type="OrthoDB" id="9808328at2"/>
<feature type="transmembrane region" description="Helical" evidence="8">
    <location>
        <begin position="55"/>
        <end position="78"/>
    </location>
</feature>
<keyword evidence="4 11" id="KW-0067">ATP-binding</keyword>
<dbReference type="PROSITE" id="PS00211">
    <property type="entry name" value="ABC_TRANSPORTER_1"/>
    <property type="match status" value="1"/>
</dbReference>
<dbReference type="GO" id="GO:0140359">
    <property type="term" value="F:ABC-type transporter activity"/>
    <property type="evidence" value="ECO:0007669"/>
    <property type="project" value="InterPro"/>
</dbReference>
<keyword evidence="5 8" id="KW-1133">Transmembrane helix</keyword>
<dbReference type="InterPro" id="IPR039421">
    <property type="entry name" value="Type_1_exporter"/>
</dbReference>
<keyword evidence="6 8" id="KW-0472">Membrane</keyword>
<evidence type="ECO:0000259" key="9">
    <source>
        <dbReference type="PROSITE" id="PS50893"/>
    </source>
</evidence>
<dbReference type="GO" id="GO:0034040">
    <property type="term" value="F:ATPase-coupled lipid transmembrane transporter activity"/>
    <property type="evidence" value="ECO:0007669"/>
    <property type="project" value="TreeGrafter"/>
</dbReference>
<dbReference type="GO" id="GO:0005524">
    <property type="term" value="F:ATP binding"/>
    <property type="evidence" value="ECO:0007669"/>
    <property type="project" value="UniProtKB-KW"/>
</dbReference>
<feature type="transmembrane region" description="Helical" evidence="8">
    <location>
        <begin position="21"/>
        <end position="43"/>
    </location>
</feature>
<organism evidence="11 12">
    <name type="scientific">Sulfitobacter marinus</name>
    <dbReference type="NCBI Taxonomy" id="394264"/>
    <lineage>
        <taxon>Bacteria</taxon>
        <taxon>Pseudomonadati</taxon>
        <taxon>Pseudomonadota</taxon>
        <taxon>Alphaproteobacteria</taxon>
        <taxon>Rhodobacterales</taxon>
        <taxon>Roseobacteraceae</taxon>
        <taxon>Sulfitobacter</taxon>
    </lineage>
</organism>
<dbReference type="RefSeq" id="WP_093917386.1">
    <property type="nucleotide sequence ID" value="NZ_FPAJ01000006.1"/>
</dbReference>
<dbReference type="InterPro" id="IPR011527">
    <property type="entry name" value="ABC1_TM_dom"/>
</dbReference>
<evidence type="ECO:0000256" key="6">
    <source>
        <dbReference type="ARBA" id="ARBA00023136"/>
    </source>
</evidence>
<evidence type="ECO:0000313" key="12">
    <source>
        <dbReference type="Proteomes" id="UP000199239"/>
    </source>
</evidence>
<dbReference type="InterPro" id="IPR010128">
    <property type="entry name" value="ATPase_T1SS_PrtD-like"/>
</dbReference>
<dbReference type="InterPro" id="IPR003593">
    <property type="entry name" value="AAA+_ATPase"/>
</dbReference>
<dbReference type="SUPFAM" id="SSF52540">
    <property type="entry name" value="P-loop containing nucleoside triphosphate hydrolases"/>
    <property type="match status" value="1"/>
</dbReference>
<evidence type="ECO:0000256" key="2">
    <source>
        <dbReference type="ARBA" id="ARBA00022692"/>
    </source>
</evidence>
<evidence type="ECO:0000313" key="11">
    <source>
        <dbReference type="EMBL" id="SFT11143.1"/>
    </source>
</evidence>
<evidence type="ECO:0000256" key="1">
    <source>
        <dbReference type="ARBA" id="ARBA00004651"/>
    </source>
</evidence>
<dbReference type="GO" id="GO:0030253">
    <property type="term" value="P:protein secretion by the type I secretion system"/>
    <property type="evidence" value="ECO:0007669"/>
    <property type="project" value="InterPro"/>
</dbReference>